<dbReference type="AlphaFoldDB" id="A0A9W6GPY6"/>
<evidence type="ECO:0000259" key="3">
    <source>
        <dbReference type="Pfam" id="PF01170"/>
    </source>
</evidence>
<keyword evidence="1 6" id="KW-0489">Methyltransferase</keyword>
<dbReference type="GO" id="GO:0070043">
    <property type="term" value="F:rRNA (guanine-N7-)-methyltransferase activity"/>
    <property type="evidence" value="ECO:0007669"/>
    <property type="project" value="TreeGrafter"/>
</dbReference>
<feature type="domain" description="RlmL ferredoxin-like" evidence="5">
    <location>
        <begin position="5"/>
        <end position="59"/>
    </location>
</feature>
<sequence length="383" mass="43803">MKKVTLIASASMGLESIVASEVKDLGFKNVQTYNGRVEFEALITDIPRLNIWLRCADRLFVKMGEFKATTFEEMFQKVKKIDWPAFIPIDGEFPVSWVSAVKCKLFSKSDIQSISKKAIVESMKKKYKIDYFSEKGGLYRIKIQGNKDNFIIMIDTSGDGLHKRGYRADLNEAPMKETLAAALVKLSKWTGEERPLVDPMCGTGTIAIEGAMIARNIAPGSDRKFASESWEVIPESAWLDTRDDAYSHEDHEKEVRIYASDMNPDTIEIAKKNAVLAGVEDDILFETRHLLECEAPSEYGCLITNPPYGDRLLDDEKVERLYSTLGDICRMRFPKWSYYVITSYEEFEAAFEKKATKNRKLYNGGIKCYFYQYFGMRPPRKKD</sequence>
<dbReference type="Pfam" id="PF22020">
    <property type="entry name" value="RlmL_1st"/>
    <property type="match status" value="1"/>
</dbReference>
<dbReference type="CDD" id="cd11715">
    <property type="entry name" value="THUMP_AdoMetMT"/>
    <property type="match status" value="1"/>
</dbReference>
<dbReference type="GO" id="GO:0008990">
    <property type="term" value="F:rRNA (guanine-N2-)-methyltransferase activity"/>
    <property type="evidence" value="ECO:0007669"/>
    <property type="project" value="TreeGrafter"/>
</dbReference>
<evidence type="ECO:0000256" key="1">
    <source>
        <dbReference type="ARBA" id="ARBA00022603"/>
    </source>
</evidence>
<gene>
    <name evidence="6" type="ORF">PM10SUCC1_35330</name>
</gene>
<dbReference type="InterPro" id="IPR000241">
    <property type="entry name" value="RlmKL-like_Mtase"/>
</dbReference>
<evidence type="ECO:0000313" key="6">
    <source>
        <dbReference type="EMBL" id="GLI58019.1"/>
    </source>
</evidence>
<keyword evidence="2" id="KW-0808">Transferase</keyword>
<feature type="domain" description="Ribosomal RNA large subunit methyltransferase K/L-like methyltransferase" evidence="3">
    <location>
        <begin position="164"/>
        <end position="369"/>
    </location>
</feature>
<dbReference type="Proteomes" id="UP001144471">
    <property type="component" value="Unassembled WGS sequence"/>
</dbReference>
<dbReference type="InterPro" id="IPR029063">
    <property type="entry name" value="SAM-dependent_MTases_sf"/>
</dbReference>
<dbReference type="SUPFAM" id="SSF53335">
    <property type="entry name" value="S-adenosyl-L-methionine-dependent methyltransferases"/>
    <property type="match status" value="1"/>
</dbReference>
<dbReference type="InterPro" id="IPR053943">
    <property type="entry name" value="RlmKL-like_Mtase_CS"/>
</dbReference>
<evidence type="ECO:0000256" key="2">
    <source>
        <dbReference type="ARBA" id="ARBA00022679"/>
    </source>
</evidence>
<dbReference type="Pfam" id="PF01170">
    <property type="entry name" value="UPF0020"/>
    <property type="match status" value="1"/>
</dbReference>
<keyword evidence="7" id="KW-1185">Reference proteome</keyword>
<name>A0A9W6GPY6_9FUSO</name>
<protein>
    <submittedName>
        <fullName evidence="6">Methyltransferase</fullName>
    </submittedName>
</protein>
<dbReference type="PROSITE" id="PS01261">
    <property type="entry name" value="UPF0020"/>
    <property type="match status" value="1"/>
</dbReference>
<dbReference type="PANTHER" id="PTHR47313:SF1">
    <property type="entry name" value="RIBOSOMAL RNA LARGE SUBUNIT METHYLTRANSFERASE K_L"/>
    <property type="match status" value="1"/>
</dbReference>
<dbReference type="InterPro" id="IPR054170">
    <property type="entry name" value="RlmL_1st"/>
</dbReference>
<proteinExistence type="predicted"/>
<dbReference type="Gene3D" id="3.40.50.150">
    <property type="entry name" value="Vaccinia Virus protein VP39"/>
    <property type="match status" value="1"/>
</dbReference>
<dbReference type="Pfam" id="PF02926">
    <property type="entry name" value="THUMP"/>
    <property type="match status" value="1"/>
</dbReference>
<comment type="caution">
    <text evidence="6">The sequence shown here is derived from an EMBL/GenBank/DDBJ whole genome shotgun (WGS) entry which is preliminary data.</text>
</comment>
<evidence type="ECO:0000259" key="4">
    <source>
        <dbReference type="Pfam" id="PF02926"/>
    </source>
</evidence>
<accession>A0A9W6GPY6</accession>
<dbReference type="EMBL" id="BSDY01000031">
    <property type="protein sequence ID" value="GLI58019.1"/>
    <property type="molecule type" value="Genomic_DNA"/>
</dbReference>
<dbReference type="InterPro" id="IPR004114">
    <property type="entry name" value="THUMP_dom"/>
</dbReference>
<reference evidence="6" key="1">
    <citation type="submission" date="2022-12" db="EMBL/GenBank/DDBJ databases">
        <title>Reference genome sequencing for broad-spectrum identification of bacterial and archaeal isolates by mass spectrometry.</title>
        <authorList>
            <person name="Sekiguchi Y."/>
            <person name="Tourlousse D.M."/>
        </authorList>
    </citation>
    <scope>NUCLEOTIDE SEQUENCE</scope>
    <source>
        <strain evidence="6">10succ1</strain>
    </source>
</reference>
<organism evidence="6 7">
    <name type="scientific">Propionigenium maris DSM 9537</name>
    <dbReference type="NCBI Taxonomy" id="1123000"/>
    <lineage>
        <taxon>Bacteria</taxon>
        <taxon>Fusobacteriati</taxon>
        <taxon>Fusobacteriota</taxon>
        <taxon>Fusobacteriia</taxon>
        <taxon>Fusobacteriales</taxon>
        <taxon>Fusobacteriaceae</taxon>
        <taxon>Propionigenium</taxon>
    </lineage>
</organism>
<feature type="domain" description="THUMP" evidence="4">
    <location>
        <begin position="68"/>
        <end position="155"/>
    </location>
</feature>
<evidence type="ECO:0000313" key="7">
    <source>
        <dbReference type="Proteomes" id="UP001144471"/>
    </source>
</evidence>
<dbReference type="RefSeq" id="WP_281837693.1">
    <property type="nucleotide sequence ID" value="NZ_BSDY01000031.1"/>
</dbReference>
<dbReference type="Gene3D" id="3.30.2130.30">
    <property type="match status" value="1"/>
</dbReference>
<evidence type="ECO:0000259" key="5">
    <source>
        <dbReference type="Pfam" id="PF22020"/>
    </source>
</evidence>
<dbReference type="GO" id="GO:0003723">
    <property type="term" value="F:RNA binding"/>
    <property type="evidence" value="ECO:0007669"/>
    <property type="project" value="InterPro"/>
</dbReference>
<dbReference type="PANTHER" id="PTHR47313">
    <property type="entry name" value="RIBOSOMAL RNA LARGE SUBUNIT METHYLTRANSFERASE K/L"/>
    <property type="match status" value="1"/>
</dbReference>